<keyword evidence="4 8" id="KW-0808">Transferase</keyword>
<dbReference type="CDD" id="cd04301">
    <property type="entry name" value="NAT_SF"/>
    <property type="match status" value="1"/>
</dbReference>
<dbReference type="RefSeq" id="WP_006979612.1">
    <property type="nucleotide sequence ID" value="NZ_ABVL01000005.1"/>
</dbReference>
<name>B4D049_9BACT</name>
<evidence type="ECO:0000256" key="5">
    <source>
        <dbReference type="ARBA" id="ARBA00023315"/>
    </source>
</evidence>
<dbReference type="InterPro" id="IPR016181">
    <property type="entry name" value="Acyl_CoA_acyltransferase"/>
</dbReference>
<comment type="caution">
    <text evidence="8">The sequence shown here is derived from an EMBL/GenBank/DDBJ whole genome shotgun (WGS) entry which is preliminary data.</text>
</comment>
<dbReference type="Gene3D" id="3.40.630.30">
    <property type="match status" value="1"/>
</dbReference>
<dbReference type="UniPathway" id="UPA00068">
    <property type="reaction ID" value="UER00106"/>
</dbReference>
<proteinExistence type="inferred from homology"/>
<dbReference type="InterPro" id="IPR000182">
    <property type="entry name" value="GNAT_dom"/>
</dbReference>
<keyword evidence="5" id="KW-0012">Acyltransferase</keyword>
<dbReference type="NCBIfam" id="TIGR01890">
    <property type="entry name" value="N-Ac-Glu-synth"/>
    <property type="match status" value="1"/>
</dbReference>
<dbReference type="Pfam" id="PF00583">
    <property type="entry name" value="Acetyltransf_1"/>
    <property type="match status" value="1"/>
</dbReference>
<evidence type="ECO:0000256" key="2">
    <source>
        <dbReference type="ARBA" id="ARBA00009145"/>
    </source>
</evidence>
<dbReference type="GO" id="GO:0005737">
    <property type="term" value="C:cytoplasm"/>
    <property type="evidence" value="ECO:0007669"/>
    <property type="project" value="InterPro"/>
</dbReference>
<dbReference type="InParanoid" id="B4D049"/>
<evidence type="ECO:0000256" key="3">
    <source>
        <dbReference type="ARBA" id="ARBA00012697"/>
    </source>
</evidence>
<dbReference type="EC" id="2.3.1.1" evidence="3"/>
<dbReference type="InterPro" id="IPR001048">
    <property type="entry name" value="Asp/Glu/Uridylate_kinase"/>
</dbReference>
<dbReference type="AlphaFoldDB" id="B4D049"/>
<comment type="catalytic activity">
    <reaction evidence="6">
        <text>L-glutamate + acetyl-CoA = N-acetyl-L-glutamate + CoA + H(+)</text>
        <dbReference type="Rhea" id="RHEA:24292"/>
        <dbReference type="ChEBI" id="CHEBI:15378"/>
        <dbReference type="ChEBI" id="CHEBI:29985"/>
        <dbReference type="ChEBI" id="CHEBI:44337"/>
        <dbReference type="ChEBI" id="CHEBI:57287"/>
        <dbReference type="ChEBI" id="CHEBI:57288"/>
        <dbReference type="EC" id="2.3.1.1"/>
    </reaction>
</comment>
<protein>
    <recommendedName>
        <fullName evidence="3">amino-acid N-acetyltransferase</fullName>
        <ecNumber evidence="3">2.3.1.1</ecNumber>
    </recommendedName>
</protein>
<dbReference type="PIRSF" id="PIRSF000423">
    <property type="entry name" value="ArgA"/>
    <property type="match status" value="1"/>
</dbReference>
<evidence type="ECO:0000313" key="8">
    <source>
        <dbReference type="EMBL" id="EDY20363.1"/>
    </source>
</evidence>
<sequence>MKVSDLRGILQYVPRFRERIFVVAIDGEIVASPNFANILLDLAVLRSLSIKVILVHGAAMQITQLAAERGVAISNADGTGITDEPTLKVGLEAVTNVMGEVMQGLTSVDLRAVYSNAIIAHPAGILSGVDQLNTGRVERVDTKSLHLFLNEGIIPVIPPIGYDGEGKTFRVNSDSVALEVAEAMGAIKILYLSAYDGVVVDGELVGTLSIAEAEDFVKKHRGTGLVETGLISKVEHAVKACRLVRVPRVHLLNGLKDEALLSEVFSQEGIGTMVYSNEYQQIRRVYKKDVRAVMALIRQSVDSEELVKRTRADILAHLDDYHVLEVDRNLVGCVALHVYAEQGIAELACLYVHKNHEGQGYGRKLMNYAEQLAAEKGVKQVMALSTQTFNYFQQKGGYTESTPDILPPERRKKYDASARNSKVMIKNVSVVAPLEASRV</sequence>
<evidence type="ECO:0000256" key="4">
    <source>
        <dbReference type="ARBA" id="ARBA00022679"/>
    </source>
</evidence>
<feature type="domain" description="N-acetyltransferase" evidence="7">
    <location>
        <begin position="280"/>
        <end position="429"/>
    </location>
</feature>
<organism evidence="8 9">
    <name type="scientific">Chthoniobacter flavus Ellin428</name>
    <dbReference type="NCBI Taxonomy" id="497964"/>
    <lineage>
        <taxon>Bacteria</taxon>
        <taxon>Pseudomonadati</taxon>
        <taxon>Verrucomicrobiota</taxon>
        <taxon>Spartobacteria</taxon>
        <taxon>Chthoniobacterales</taxon>
        <taxon>Chthoniobacteraceae</taxon>
        <taxon>Chthoniobacter</taxon>
    </lineage>
</organism>
<dbReference type="InterPro" id="IPR010167">
    <property type="entry name" value="NH2A_AcTrfase"/>
</dbReference>
<dbReference type="Proteomes" id="UP000005824">
    <property type="component" value="Unassembled WGS sequence"/>
</dbReference>
<dbReference type="Gene3D" id="3.40.1160.10">
    <property type="entry name" value="Acetylglutamate kinase-like"/>
    <property type="match status" value="1"/>
</dbReference>
<dbReference type="PROSITE" id="PS51186">
    <property type="entry name" value="GNAT"/>
    <property type="match status" value="1"/>
</dbReference>
<dbReference type="HAMAP" id="MF_01105">
    <property type="entry name" value="N_acetyl_glu_synth"/>
    <property type="match status" value="1"/>
</dbReference>
<dbReference type="InterPro" id="IPR036393">
    <property type="entry name" value="AceGlu_kinase-like_sf"/>
</dbReference>
<reference evidence="8 9" key="1">
    <citation type="journal article" date="2011" name="J. Bacteriol.">
        <title>Genome sequence of Chthoniobacter flavus Ellin428, an aerobic heterotrophic soil bacterium.</title>
        <authorList>
            <person name="Kant R."/>
            <person name="van Passel M.W."/>
            <person name="Palva A."/>
            <person name="Lucas S."/>
            <person name="Lapidus A."/>
            <person name="Glavina Del Rio T."/>
            <person name="Dalin E."/>
            <person name="Tice H."/>
            <person name="Bruce D."/>
            <person name="Goodwin L."/>
            <person name="Pitluck S."/>
            <person name="Larimer F.W."/>
            <person name="Land M.L."/>
            <person name="Hauser L."/>
            <person name="Sangwan P."/>
            <person name="de Vos W.M."/>
            <person name="Janssen P.H."/>
            <person name="Smidt H."/>
        </authorList>
    </citation>
    <scope>NUCLEOTIDE SEQUENCE [LARGE SCALE GENOMIC DNA]</scope>
    <source>
        <strain evidence="8 9">Ellin428</strain>
    </source>
</reference>
<dbReference type="PANTHER" id="PTHR30602:SF12">
    <property type="entry name" value="AMINO-ACID ACETYLTRANSFERASE NAGS1, CHLOROPLASTIC-RELATED"/>
    <property type="match status" value="1"/>
</dbReference>
<dbReference type="SUPFAM" id="SSF55729">
    <property type="entry name" value="Acyl-CoA N-acyltransferases (Nat)"/>
    <property type="match status" value="1"/>
</dbReference>
<dbReference type="Pfam" id="PF00696">
    <property type="entry name" value="AA_kinase"/>
    <property type="match status" value="1"/>
</dbReference>
<dbReference type="GO" id="GO:0004042">
    <property type="term" value="F:L-glutamate N-acetyltransferase activity"/>
    <property type="evidence" value="ECO:0007669"/>
    <property type="project" value="InterPro"/>
</dbReference>
<dbReference type="EMBL" id="ABVL01000005">
    <property type="protein sequence ID" value="EDY20363.1"/>
    <property type="molecule type" value="Genomic_DNA"/>
</dbReference>
<keyword evidence="9" id="KW-1185">Reference proteome</keyword>
<dbReference type="eggNOG" id="COG1246">
    <property type="taxonomic scope" value="Bacteria"/>
</dbReference>
<dbReference type="PANTHER" id="PTHR30602">
    <property type="entry name" value="AMINO-ACID ACETYLTRANSFERASE"/>
    <property type="match status" value="1"/>
</dbReference>
<comment type="similarity">
    <text evidence="2">Belongs to the acetyltransferase family. ArgA subfamily.</text>
</comment>
<dbReference type="FunCoup" id="B4D049">
    <property type="interactions" value="123"/>
</dbReference>
<dbReference type="eggNOG" id="COG0548">
    <property type="taxonomic scope" value="Bacteria"/>
</dbReference>
<dbReference type="SUPFAM" id="SSF53633">
    <property type="entry name" value="Carbamate kinase-like"/>
    <property type="match status" value="1"/>
</dbReference>
<evidence type="ECO:0000259" key="7">
    <source>
        <dbReference type="PROSITE" id="PS51186"/>
    </source>
</evidence>
<comment type="pathway">
    <text evidence="1">Amino-acid biosynthesis; L-arginine biosynthesis; N(2)-acetyl-L-ornithine from L-glutamate: step 1/4.</text>
</comment>
<evidence type="ECO:0000313" key="9">
    <source>
        <dbReference type="Proteomes" id="UP000005824"/>
    </source>
</evidence>
<evidence type="ECO:0000256" key="1">
    <source>
        <dbReference type="ARBA" id="ARBA00004925"/>
    </source>
</evidence>
<gene>
    <name evidence="8" type="ORF">CfE428DRAFT_2287</name>
</gene>
<dbReference type="GO" id="GO:0006526">
    <property type="term" value="P:L-arginine biosynthetic process"/>
    <property type="evidence" value="ECO:0007669"/>
    <property type="project" value="UniProtKB-UniPathway"/>
</dbReference>
<evidence type="ECO:0000256" key="6">
    <source>
        <dbReference type="ARBA" id="ARBA00048372"/>
    </source>
</evidence>
<dbReference type="STRING" id="497964.CfE428DRAFT_2287"/>
<accession>B4D049</accession>